<keyword evidence="2" id="KW-0732">Signal</keyword>
<evidence type="ECO:0000313" key="4">
    <source>
        <dbReference type="EMBL" id="MFC5571391.1"/>
    </source>
</evidence>
<keyword evidence="5" id="KW-1185">Reference proteome</keyword>
<protein>
    <submittedName>
        <fullName evidence="4">EF-hand domain-containing protein</fullName>
    </submittedName>
</protein>
<dbReference type="RefSeq" id="WP_386756018.1">
    <property type="nucleotide sequence ID" value="NZ_JBHSNM010000008.1"/>
</dbReference>
<dbReference type="EMBL" id="JBHSNM010000008">
    <property type="protein sequence ID" value="MFC5571391.1"/>
    <property type="molecule type" value="Genomic_DNA"/>
</dbReference>
<dbReference type="SUPFAM" id="SSF47473">
    <property type="entry name" value="EF-hand"/>
    <property type="match status" value="1"/>
</dbReference>
<comment type="caution">
    <text evidence="4">The sequence shown here is derived from an EMBL/GenBank/DDBJ whole genome shotgun (WGS) entry which is preliminary data.</text>
</comment>
<dbReference type="Proteomes" id="UP001596036">
    <property type="component" value="Unassembled WGS sequence"/>
</dbReference>
<dbReference type="Pfam" id="PF13202">
    <property type="entry name" value="EF-hand_5"/>
    <property type="match status" value="2"/>
</dbReference>
<feature type="signal peptide" evidence="2">
    <location>
        <begin position="1"/>
        <end position="25"/>
    </location>
</feature>
<dbReference type="PROSITE" id="PS50222">
    <property type="entry name" value="EF_HAND_2"/>
    <property type="match status" value="1"/>
</dbReference>
<evidence type="ECO:0000259" key="3">
    <source>
        <dbReference type="PROSITE" id="PS50222"/>
    </source>
</evidence>
<feature type="region of interest" description="Disordered" evidence="1">
    <location>
        <begin position="27"/>
        <end position="83"/>
    </location>
</feature>
<evidence type="ECO:0000256" key="2">
    <source>
        <dbReference type="SAM" id="SignalP"/>
    </source>
</evidence>
<dbReference type="Gene3D" id="1.10.238.10">
    <property type="entry name" value="EF-hand"/>
    <property type="match status" value="1"/>
</dbReference>
<organism evidence="4 5">
    <name type="scientific">Lysobacter yangpyeongensis</name>
    <dbReference type="NCBI Taxonomy" id="346182"/>
    <lineage>
        <taxon>Bacteria</taxon>
        <taxon>Pseudomonadati</taxon>
        <taxon>Pseudomonadota</taxon>
        <taxon>Gammaproteobacteria</taxon>
        <taxon>Lysobacterales</taxon>
        <taxon>Lysobacteraceae</taxon>
        <taxon>Lysobacter</taxon>
    </lineage>
</organism>
<name>A0ABW0SRU4_9GAMM</name>
<gene>
    <name evidence="4" type="ORF">ACFPN1_15110</name>
</gene>
<dbReference type="InterPro" id="IPR002048">
    <property type="entry name" value="EF_hand_dom"/>
</dbReference>
<feature type="chain" id="PRO_5046674758" evidence="2">
    <location>
        <begin position="26"/>
        <end position="134"/>
    </location>
</feature>
<feature type="compositionally biased region" description="Low complexity" evidence="1">
    <location>
        <begin position="27"/>
        <end position="67"/>
    </location>
</feature>
<accession>A0ABW0SRU4</accession>
<dbReference type="PROSITE" id="PS00018">
    <property type="entry name" value="EF_HAND_1"/>
    <property type="match status" value="1"/>
</dbReference>
<sequence>MNLSRKTLLGTFALVATLSAPLAFAQTDTSATDASAQQSTPPTDTSTTQSTTTDTQTTTSNDASAATMQGDAPKKSWNDIDLDKDGSLTKAEAAAVPALGQVFDKADSNADGALSADEYKAYVQTSSPQKDDYK</sequence>
<evidence type="ECO:0000256" key="1">
    <source>
        <dbReference type="SAM" id="MobiDB-lite"/>
    </source>
</evidence>
<feature type="domain" description="EF-hand" evidence="3">
    <location>
        <begin position="94"/>
        <end position="129"/>
    </location>
</feature>
<proteinExistence type="predicted"/>
<reference evidence="5" key="1">
    <citation type="journal article" date="2019" name="Int. J. Syst. Evol. Microbiol.">
        <title>The Global Catalogue of Microorganisms (GCM) 10K type strain sequencing project: providing services to taxonomists for standard genome sequencing and annotation.</title>
        <authorList>
            <consortium name="The Broad Institute Genomics Platform"/>
            <consortium name="The Broad Institute Genome Sequencing Center for Infectious Disease"/>
            <person name="Wu L."/>
            <person name="Ma J."/>
        </authorList>
    </citation>
    <scope>NUCLEOTIDE SEQUENCE [LARGE SCALE GENOMIC DNA]</scope>
    <source>
        <strain evidence="5">KACC 11407</strain>
    </source>
</reference>
<evidence type="ECO:0000313" key="5">
    <source>
        <dbReference type="Proteomes" id="UP001596036"/>
    </source>
</evidence>
<feature type="compositionally biased region" description="Basic and acidic residues" evidence="1">
    <location>
        <begin position="72"/>
        <end position="83"/>
    </location>
</feature>
<dbReference type="InterPro" id="IPR018247">
    <property type="entry name" value="EF_Hand_1_Ca_BS"/>
</dbReference>
<dbReference type="InterPro" id="IPR011992">
    <property type="entry name" value="EF-hand-dom_pair"/>
</dbReference>